<evidence type="ECO:0000313" key="2">
    <source>
        <dbReference type="Proteomes" id="UP000324800"/>
    </source>
</evidence>
<dbReference type="EMBL" id="SNRW01000085">
    <property type="protein sequence ID" value="KAA6403567.1"/>
    <property type="molecule type" value="Genomic_DNA"/>
</dbReference>
<sequence length="128" mass="14372">MKTLIFRRPFPNPLQCSPLDLSLMYLNAQLLSILLVRAVPGESSSLPFIQTGSRAQFYCYYISVGGLIVELGAGGVNKLDYCVYYTPNVGELYMNYGKPSVMLCCLYNKILQPKEGWACWKRPGYGKP</sequence>
<evidence type="ECO:0000313" key="1">
    <source>
        <dbReference type="EMBL" id="KAA6403567.1"/>
    </source>
</evidence>
<name>A0A5J4X8R1_9EUKA</name>
<organism evidence="1 2">
    <name type="scientific">Streblomastix strix</name>
    <dbReference type="NCBI Taxonomy" id="222440"/>
    <lineage>
        <taxon>Eukaryota</taxon>
        <taxon>Metamonada</taxon>
        <taxon>Preaxostyla</taxon>
        <taxon>Oxymonadida</taxon>
        <taxon>Streblomastigidae</taxon>
        <taxon>Streblomastix</taxon>
    </lineage>
</organism>
<accession>A0A5J4X8R1</accession>
<gene>
    <name evidence="1" type="ORF">EZS28_000903</name>
</gene>
<reference evidence="1 2" key="1">
    <citation type="submission" date="2019-03" db="EMBL/GenBank/DDBJ databases">
        <title>Single cell metagenomics reveals metabolic interactions within the superorganism composed of flagellate Streblomastix strix and complex community of Bacteroidetes bacteria on its surface.</title>
        <authorList>
            <person name="Treitli S.C."/>
            <person name="Kolisko M."/>
            <person name="Husnik F."/>
            <person name="Keeling P."/>
            <person name="Hampl V."/>
        </authorList>
    </citation>
    <scope>NUCLEOTIDE SEQUENCE [LARGE SCALE GENOMIC DNA]</scope>
    <source>
        <strain evidence="1">ST1C</strain>
    </source>
</reference>
<proteinExistence type="predicted"/>
<dbReference type="AlphaFoldDB" id="A0A5J4X8R1"/>
<dbReference type="Proteomes" id="UP000324800">
    <property type="component" value="Unassembled WGS sequence"/>
</dbReference>
<protein>
    <submittedName>
        <fullName evidence="1">Uncharacterized protein</fullName>
    </submittedName>
</protein>
<comment type="caution">
    <text evidence="1">The sequence shown here is derived from an EMBL/GenBank/DDBJ whole genome shotgun (WGS) entry which is preliminary data.</text>
</comment>